<protein>
    <submittedName>
        <fullName evidence="1">Uncharacterized protein</fullName>
    </submittedName>
</protein>
<evidence type="ECO:0000313" key="2">
    <source>
        <dbReference type="Proteomes" id="UP001652680"/>
    </source>
</evidence>
<sequence length="106" mass="12307">MPNQMLQLPRPRRAHQFPLSGIISLPPTPFQERAQFTISCPDGLAHGLSEQNIRLHQIVQEHKLREEMLLREIHGMRLALLEKGYPSCNSIVSTNMEHILWRNFLC</sequence>
<proteinExistence type="predicted"/>
<dbReference type="GeneID" id="108047158"/>
<keyword evidence="2" id="KW-1185">Reference proteome</keyword>
<accession>A0ABM5J8D9</accession>
<reference evidence="1" key="2">
    <citation type="submission" date="2025-05" db="UniProtKB">
        <authorList>
            <consortium name="EnsemblMetazoa"/>
        </authorList>
    </citation>
    <scope>IDENTIFICATION</scope>
</reference>
<reference evidence="2" key="1">
    <citation type="journal article" date="2021" name="Elife">
        <title>Highly contiguous assemblies of 101 drosophilid genomes.</title>
        <authorList>
            <person name="Kim B.Y."/>
            <person name="Wang J.R."/>
            <person name="Miller D.E."/>
            <person name="Barmina O."/>
            <person name="Delaney E."/>
            <person name="Thompson A."/>
            <person name="Comeault A.A."/>
            <person name="Peede D."/>
            <person name="D'Agostino E.R."/>
            <person name="Pelaez J."/>
            <person name="Aguilar J.M."/>
            <person name="Haji D."/>
            <person name="Matsunaga T."/>
            <person name="Armstrong E.E."/>
            <person name="Zych M."/>
            <person name="Ogawa Y."/>
            <person name="Stamenkovic-Radak M."/>
            <person name="Jelic M."/>
            <person name="Veselinovic M.S."/>
            <person name="Tanaskovic M."/>
            <person name="Eric P."/>
            <person name="Gao J.J."/>
            <person name="Katoh T.K."/>
            <person name="Toda M.J."/>
            <person name="Watabe H."/>
            <person name="Watada M."/>
            <person name="Davis J.S."/>
            <person name="Moyle L.C."/>
            <person name="Manoli G."/>
            <person name="Bertolini E."/>
            <person name="Kostal V."/>
            <person name="Hawley R.S."/>
            <person name="Takahashi A."/>
            <person name="Jones C.D."/>
            <person name="Price D.K."/>
            <person name="Whiteman N."/>
            <person name="Kopp A."/>
            <person name="Matute D.R."/>
            <person name="Petrov D.A."/>
        </authorList>
    </citation>
    <scope>NUCLEOTIDE SEQUENCE [LARGE SCALE GENOMIC DNA]</scope>
</reference>
<organism evidence="1 2">
    <name type="scientific">Drosophila rhopaloa</name>
    <name type="common">Fruit fly</name>
    <dbReference type="NCBI Taxonomy" id="1041015"/>
    <lineage>
        <taxon>Eukaryota</taxon>
        <taxon>Metazoa</taxon>
        <taxon>Ecdysozoa</taxon>
        <taxon>Arthropoda</taxon>
        <taxon>Hexapoda</taxon>
        <taxon>Insecta</taxon>
        <taxon>Pterygota</taxon>
        <taxon>Neoptera</taxon>
        <taxon>Endopterygota</taxon>
        <taxon>Diptera</taxon>
        <taxon>Brachycera</taxon>
        <taxon>Muscomorpha</taxon>
        <taxon>Ephydroidea</taxon>
        <taxon>Drosophilidae</taxon>
        <taxon>Drosophila</taxon>
        <taxon>Sophophora</taxon>
    </lineage>
</organism>
<dbReference type="Proteomes" id="UP001652680">
    <property type="component" value="Unassembled WGS sequence"/>
</dbReference>
<dbReference type="EnsemblMetazoa" id="XM_044459150.1">
    <property type="protein sequence ID" value="XP_044315085.1"/>
    <property type="gene ID" value="LOC108047158"/>
</dbReference>
<evidence type="ECO:0000313" key="1">
    <source>
        <dbReference type="EnsemblMetazoa" id="XP_044315085.1"/>
    </source>
</evidence>
<dbReference type="RefSeq" id="XP_044315085.1">
    <property type="nucleotide sequence ID" value="XM_044459150.1"/>
</dbReference>
<name>A0ABM5J8D9_DRORH</name>